<sequence length="220" mass="23731">MNDVGFYGKMACRGDFVSRDLPQSFIQPWDQWLAAGIQASQRQLGEQWLQAYLVSPLWRFALAAGVCGPQAMIGVVMPSIDRVGRYFPLTVAQALEPQVSVAVAVVGADEWFEQVEAALLGTLEEGAQLEAFEDAVRPYRGTTPLPQGIASAPAVGGLQRLAATTPEGRERALAECACEGMSLWWGRGSERIAPGLMRYPGLPRSEDFAGFLLGSEAARA</sequence>
<dbReference type="RefSeq" id="WP_112899385.1">
    <property type="nucleotide sequence ID" value="NZ_CP030750.1"/>
</dbReference>
<dbReference type="EMBL" id="CP030750">
    <property type="protein sequence ID" value="AXA27199.1"/>
    <property type="molecule type" value="Genomic_DNA"/>
</dbReference>
<dbReference type="InterPro" id="IPR017748">
    <property type="entry name" value="TagF"/>
</dbReference>
<dbReference type="InterPro" id="IPR038225">
    <property type="entry name" value="TagF_sf"/>
</dbReference>
<reference evidence="1 2" key="1">
    <citation type="submission" date="2018-06" db="EMBL/GenBank/DDBJ databases">
        <title>The genome of Pseudomonas putida NX-1, a lignin degrader.</title>
        <authorList>
            <person name="Xu Z."/>
        </authorList>
    </citation>
    <scope>NUCLEOTIDE SEQUENCE [LARGE SCALE GENOMIC DNA]</scope>
    <source>
        <strain evidence="1 2">NX-1</strain>
    </source>
</reference>
<gene>
    <name evidence="1" type="primary">tagF</name>
    <name evidence="1" type="ORF">C1S65_24950</name>
</gene>
<dbReference type="Proteomes" id="UP000251617">
    <property type="component" value="Chromosome"/>
</dbReference>
<proteinExistence type="predicted"/>
<dbReference type="Gene3D" id="3.40.1730.10">
    <property type="entry name" value="pa0076 domain"/>
    <property type="match status" value="1"/>
</dbReference>
<protein>
    <submittedName>
        <fullName evidence="1">Type VI secretion system-associated protein TagF</fullName>
    </submittedName>
</protein>
<evidence type="ECO:0000313" key="1">
    <source>
        <dbReference type="EMBL" id="AXA27199.1"/>
    </source>
</evidence>
<dbReference type="AlphaFoldDB" id="A0AAD0PDW9"/>
<dbReference type="PIRSF" id="PIRSF029287">
    <property type="entry name" value="UCP029287"/>
    <property type="match status" value="1"/>
</dbReference>
<name>A0AAD0PDW9_PSEPU</name>
<dbReference type="Pfam" id="PF09867">
    <property type="entry name" value="TagF_N"/>
    <property type="match status" value="1"/>
</dbReference>
<evidence type="ECO:0000313" key="2">
    <source>
        <dbReference type="Proteomes" id="UP000251617"/>
    </source>
</evidence>
<dbReference type="NCBIfam" id="TIGR03373">
    <property type="entry name" value="VI_minor_4"/>
    <property type="match status" value="1"/>
</dbReference>
<organism evidence="1 2">
    <name type="scientific">Pseudomonas putida</name>
    <name type="common">Arthrobacter siderocapsulatus</name>
    <dbReference type="NCBI Taxonomy" id="303"/>
    <lineage>
        <taxon>Bacteria</taxon>
        <taxon>Pseudomonadati</taxon>
        <taxon>Pseudomonadota</taxon>
        <taxon>Gammaproteobacteria</taxon>
        <taxon>Pseudomonadales</taxon>
        <taxon>Pseudomonadaceae</taxon>
        <taxon>Pseudomonas</taxon>
    </lineage>
</organism>
<accession>A0AAD0PDW9</accession>